<dbReference type="NCBIfam" id="NF001843">
    <property type="entry name" value="PRK00567.1-4"/>
    <property type="match status" value="1"/>
</dbReference>
<dbReference type="PANTHER" id="PTHR30266">
    <property type="entry name" value="MECHANOSENSITIVE CHANNEL MSCL"/>
    <property type="match status" value="1"/>
</dbReference>
<dbReference type="PROSITE" id="PS01327">
    <property type="entry name" value="MSCL"/>
    <property type="match status" value="1"/>
</dbReference>
<feature type="transmembrane region" description="Helical" evidence="11">
    <location>
        <begin position="16"/>
        <end position="37"/>
    </location>
</feature>
<proteinExistence type="inferred from homology"/>
<dbReference type="NCBIfam" id="TIGR00220">
    <property type="entry name" value="mscL"/>
    <property type="match status" value="1"/>
</dbReference>
<accession>A0A512AYW4</accession>
<comment type="subcellular location">
    <subcellularLocation>
        <location evidence="1 11">Cell membrane</location>
        <topology evidence="1 11">Multi-pass membrane protein</topology>
    </subcellularLocation>
</comment>
<dbReference type="AlphaFoldDB" id="A0A512AYW4"/>
<gene>
    <name evidence="12" type="primary">mscL_2</name>
    <name evidence="11" type="synonym">mscL</name>
    <name evidence="12" type="ORF">AAE02nite_23710</name>
</gene>
<dbReference type="Proteomes" id="UP000321532">
    <property type="component" value="Unassembled WGS sequence"/>
</dbReference>
<evidence type="ECO:0000256" key="8">
    <source>
        <dbReference type="ARBA" id="ARBA00023065"/>
    </source>
</evidence>
<dbReference type="InterPro" id="IPR019823">
    <property type="entry name" value="Mechanosensitive_channel_CS"/>
</dbReference>
<keyword evidence="4 11" id="KW-0813">Transport</keyword>
<dbReference type="RefSeq" id="WP_170252586.1">
    <property type="nucleotide sequence ID" value="NZ_BJYS01000016.1"/>
</dbReference>
<evidence type="ECO:0000256" key="6">
    <source>
        <dbReference type="ARBA" id="ARBA00022692"/>
    </source>
</evidence>
<evidence type="ECO:0000256" key="1">
    <source>
        <dbReference type="ARBA" id="ARBA00004651"/>
    </source>
</evidence>
<dbReference type="GO" id="GO:0005886">
    <property type="term" value="C:plasma membrane"/>
    <property type="evidence" value="ECO:0007669"/>
    <property type="project" value="UniProtKB-SubCell"/>
</dbReference>
<keyword evidence="10 11" id="KW-0407">Ion channel</keyword>
<keyword evidence="13" id="KW-1185">Reference proteome</keyword>
<evidence type="ECO:0000256" key="4">
    <source>
        <dbReference type="ARBA" id="ARBA00022448"/>
    </source>
</evidence>
<keyword evidence="6 11" id="KW-0812">Transmembrane</keyword>
<dbReference type="EMBL" id="BJYS01000016">
    <property type="protein sequence ID" value="GEO04707.1"/>
    <property type="molecule type" value="Genomic_DNA"/>
</dbReference>
<dbReference type="Gene3D" id="1.10.1200.120">
    <property type="entry name" value="Large-conductance mechanosensitive channel, MscL, domain 1"/>
    <property type="match status" value="1"/>
</dbReference>
<evidence type="ECO:0000256" key="7">
    <source>
        <dbReference type="ARBA" id="ARBA00022989"/>
    </source>
</evidence>
<dbReference type="InterPro" id="IPR001185">
    <property type="entry name" value="MS_channel"/>
</dbReference>
<dbReference type="NCBIfam" id="NF010557">
    <property type="entry name" value="PRK13952.1"/>
    <property type="match status" value="1"/>
</dbReference>
<keyword evidence="8 11" id="KW-0406">Ion transport</keyword>
<dbReference type="Pfam" id="PF01741">
    <property type="entry name" value="MscL"/>
    <property type="match status" value="1"/>
</dbReference>
<dbReference type="GO" id="GO:0008381">
    <property type="term" value="F:mechanosensitive monoatomic ion channel activity"/>
    <property type="evidence" value="ECO:0007669"/>
    <property type="project" value="UniProtKB-UniRule"/>
</dbReference>
<dbReference type="SUPFAM" id="SSF81330">
    <property type="entry name" value="Gated mechanosensitive channel"/>
    <property type="match status" value="1"/>
</dbReference>
<comment type="similarity">
    <text evidence="2 11">Belongs to the MscL family.</text>
</comment>
<reference evidence="12 13" key="1">
    <citation type="submission" date="2019-07" db="EMBL/GenBank/DDBJ databases">
        <title>Whole genome shotgun sequence of Adhaeribacter aerolatus NBRC 106133.</title>
        <authorList>
            <person name="Hosoyama A."/>
            <person name="Uohara A."/>
            <person name="Ohji S."/>
            <person name="Ichikawa N."/>
        </authorList>
    </citation>
    <scope>NUCLEOTIDE SEQUENCE [LARGE SCALE GENOMIC DNA]</scope>
    <source>
        <strain evidence="12 13">NBRC 106133</strain>
    </source>
</reference>
<dbReference type="PRINTS" id="PR01264">
    <property type="entry name" value="MECHCHANNEL"/>
</dbReference>
<keyword evidence="7 11" id="KW-1133">Transmembrane helix</keyword>
<dbReference type="PANTHER" id="PTHR30266:SF2">
    <property type="entry name" value="LARGE-CONDUCTANCE MECHANOSENSITIVE CHANNEL"/>
    <property type="match status" value="1"/>
</dbReference>
<dbReference type="InterPro" id="IPR036019">
    <property type="entry name" value="MscL_channel"/>
</dbReference>
<evidence type="ECO:0000256" key="10">
    <source>
        <dbReference type="ARBA" id="ARBA00023303"/>
    </source>
</evidence>
<evidence type="ECO:0000256" key="11">
    <source>
        <dbReference type="HAMAP-Rule" id="MF_00115"/>
    </source>
</evidence>
<feature type="transmembrane region" description="Helical" evidence="11">
    <location>
        <begin position="83"/>
        <end position="101"/>
    </location>
</feature>
<evidence type="ECO:0000256" key="2">
    <source>
        <dbReference type="ARBA" id="ARBA00007254"/>
    </source>
</evidence>
<dbReference type="HAMAP" id="MF_00115">
    <property type="entry name" value="MscL"/>
    <property type="match status" value="1"/>
</dbReference>
<keyword evidence="9 11" id="KW-0472">Membrane</keyword>
<evidence type="ECO:0000313" key="12">
    <source>
        <dbReference type="EMBL" id="GEO04707.1"/>
    </source>
</evidence>
<comment type="function">
    <text evidence="11">Channel that opens in response to stretch forces in the membrane lipid bilayer. May participate in the regulation of osmotic pressure changes within the cell.</text>
</comment>
<name>A0A512AYW4_9BACT</name>
<protein>
    <recommendedName>
        <fullName evidence="11">Large-conductance mechanosensitive channel</fullName>
    </recommendedName>
</protein>
<evidence type="ECO:0000313" key="13">
    <source>
        <dbReference type="Proteomes" id="UP000321532"/>
    </source>
</evidence>
<comment type="subunit">
    <text evidence="3 11">Homopentamer.</text>
</comment>
<comment type="caution">
    <text evidence="12">The sequence shown here is derived from an EMBL/GenBank/DDBJ whole genome shotgun (WGS) entry which is preliminary data.</text>
</comment>
<evidence type="ECO:0000256" key="3">
    <source>
        <dbReference type="ARBA" id="ARBA00011255"/>
    </source>
</evidence>
<evidence type="ECO:0000256" key="9">
    <source>
        <dbReference type="ARBA" id="ARBA00023136"/>
    </source>
</evidence>
<dbReference type="FunFam" id="1.10.1200.120:FF:000001">
    <property type="entry name" value="Large-conductance mechanosensitive channel"/>
    <property type="match status" value="1"/>
</dbReference>
<sequence>MSILSEFKQFAVKGNVIDLAVAVVIGVAFGAIVTSLVDDIIMPPFGLILGGVDFTDLKIQLSDPVIEGGKIIKEGASINYGNFIQVIINFLIIAAAIFALVKSINSLKRKEEAAPATPTLSKEEILLTEIRDLLRARS</sequence>
<organism evidence="12 13">
    <name type="scientific">Adhaeribacter aerolatus</name>
    <dbReference type="NCBI Taxonomy" id="670289"/>
    <lineage>
        <taxon>Bacteria</taxon>
        <taxon>Pseudomonadati</taxon>
        <taxon>Bacteroidota</taxon>
        <taxon>Cytophagia</taxon>
        <taxon>Cytophagales</taxon>
        <taxon>Hymenobacteraceae</taxon>
        <taxon>Adhaeribacter</taxon>
    </lineage>
</organism>
<keyword evidence="5 11" id="KW-1003">Cell membrane</keyword>
<dbReference type="InterPro" id="IPR037673">
    <property type="entry name" value="MSC/AndL"/>
</dbReference>
<evidence type="ECO:0000256" key="5">
    <source>
        <dbReference type="ARBA" id="ARBA00022475"/>
    </source>
</evidence>